<proteinExistence type="predicted"/>
<dbReference type="Proteomes" id="UP000653231">
    <property type="component" value="Unassembled WGS sequence"/>
</dbReference>
<dbReference type="InterPro" id="IPR008972">
    <property type="entry name" value="Cupredoxin"/>
</dbReference>
<reference evidence="1 2" key="1">
    <citation type="submission" date="2020-09" db="EMBL/GenBank/DDBJ databases">
        <title>Actinomycete isolated from the Camponotus japonicus Mayr.</title>
        <authorList>
            <person name="Gong X."/>
        </authorList>
    </citation>
    <scope>NUCLEOTIDE SEQUENCE [LARGE SCALE GENOMIC DNA]</scope>
    <source>
        <strain evidence="1 2">2C-HV3</strain>
    </source>
</reference>
<evidence type="ECO:0000313" key="1">
    <source>
        <dbReference type="EMBL" id="MBD3142931.1"/>
    </source>
</evidence>
<comment type="caution">
    <text evidence="1">The sequence shown here is derived from an EMBL/GenBank/DDBJ whole genome shotgun (WGS) entry which is preliminary data.</text>
</comment>
<dbReference type="Gene3D" id="2.60.40.420">
    <property type="entry name" value="Cupredoxins - blue copper proteins"/>
    <property type="match status" value="1"/>
</dbReference>
<protein>
    <submittedName>
        <fullName evidence="1">Multicopper oxidase domain-containing protein</fullName>
    </submittedName>
</protein>
<organism evidence="1 2">
    <name type="scientific">Microbispora bryophytorum subsp. camponoti</name>
    <dbReference type="NCBI Taxonomy" id="1677852"/>
    <lineage>
        <taxon>Bacteria</taxon>
        <taxon>Bacillati</taxon>
        <taxon>Actinomycetota</taxon>
        <taxon>Actinomycetes</taxon>
        <taxon>Streptosporangiales</taxon>
        <taxon>Streptosporangiaceae</taxon>
        <taxon>Microbispora</taxon>
    </lineage>
</organism>
<dbReference type="EMBL" id="JACXRZ010000004">
    <property type="protein sequence ID" value="MBD3142931.1"/>
    <property type="molecule type" value="Genomic_DNA"/>
</dbReference>
<name>A0ABR8KY27_9ACTN</name>
<accession>A0ABR8KY27</accession>
<evidence type="ECO:0000313" key="2">
    <source>
        <dbReference type="Proteomes" id="UP000653231"/>
    </source>
</evidence>
<sequence length="33" mass="3850">MIGRFTDHQGTFLLHCHNPERQDMAMTTDFVTV</sequence>
<gene>
    <name evidence="1" type="ORF">IEQ31_07005</name>
</gene>
<keyword evidence="2" id="KW-1185">Reference proteome</keyword>
<dbReference type="RefSeq" id="WP_191050673.1">
    <property type="nucleotide sequence ID" value="NZ_JACXRZ010000004.1"/>
</dbReference>